<keyword evidence="2" id="KW-0963">Cytoplasm</keyword>
<proteinExistence type="predicted"/>
<evidence type="ECO:0000313" key="5">
    <source>
        <dbReference type="EMBL" id="VUZ52458.1"/>
    </source>
</evidence>
<gene>
    <name evidence="5" type="ORF">WMSIL1_LOCUS10995</name>
</gene>
<evidence type="ECO:0000259" key="4">
    <source>
        <dbReference type="Pfam" id="PF06268"/>
    </source>
</evidence>
<evidence type="ECO:0000256" key="3">
    <source>
        <dbReference type="ARBA" id="ARBA00023203"/>
    </source>
</evidence>
<dbReference type="InterPro" id="IPR022768">
    <property type="entry name" value="Fascin-like_dom"/>
</dbReference>
<keyword evidence="3" id="KW-0009">Actin-binding</keyword>
<evidence type="ECO:0000313" key="6">
    <source>
        <dbReference type="Proteomes" id="UP000321570"/>
    </source>
</evidence>
<comment type="subcellular location">
    <subcellularLocation>
        <location evidence="1">Cytoplasm</location>
    </subcellularLocation>
</comment>
<organism evidence="5 6">
    <name type="scientific">Hymenolepis diminuta</name>
    <name type="common">Rat tapeworm</name>
    <dbReference type="NCBI Taxonomy" id="6216"/>
    <lineage>
        <taxon>Eukaryota</taxon>
        <taxon>Metazoa</taxon>
        <taxon>Spiralia</taxon>
        <taxon>Lophotrochozoa</taxon>
        <taxon>Platyhelminthes</taxon>
        <taxon>Cestoda</taxon>
        <taxon>Eucestoda</taxon>
        <taxon>Cyclophyllidea</taxon>
        <taxon>Hymenolepididae</taxon>
        <taxon>Hymenolepis</taxon>
    </lineage>
</organism>
<dbReference type="GO" id="GO:0005737">
    <property type="term" value="C:cytoplasm"/>
    <property type="evidence" value="ECO:0007669"/>
    <property type="project" value="UniProtKB-SubCell"/>
</dbReference>
<feature type="domain" description="Fascin-like" evidence="4">
    <location>
        <begin position="202"/>
        <end position="261"/>
    </location>
</feature>
<dbReference type="Gene3D" id="2.80.10.50">
    <property type="match status" value="2"/>
</dbReference>
<dbReference type="EMBL" id="CABIJS010000499">
    <property type="protein sequence ID" value="VUZ52458.1"/>
    <property type="molecule type" value="Genomic_DNA"/>
</dbReference>
<accession>A0A564Z0L8</accession>
<dbReference type="SUPFAM" id="SSF50405">
    <property type="entry name" value="Actin-crosslinking proteins"/>
    <property type="match status" value="2"/>
</dbReference>
<keyword evidence="6" id="KW-1185">Reference proteome</keyword>
<dbReference type="CDD" id="cd23335">
    <property type="entry name" value="beta-trefoil_FSCN_rpt2"/>
    <property type="match status" value="1"/>
</dbReference>
<dbReference type="Pfam" id="PF06268">
    <property type="entry name" value="Fascin"/>
    <property type="match status" value="2"/>
</dbReference>
<feature type="domain" description="Fascin-like" evidence="4">
    <location>
        <begin position="25"/>
        <end position="124"/>
    </location>
</feature>
<evidence type="ECO:0000256" key="2">
    <source>
        <dbReference type="ARBA" id="ARBA00022490"/>
    </source>
</evidence>
<protein>
    <recommendedName>
        <fullName evidence="4">Fascin-like domain-containing protein</fullName>
    </recommendedName>
</protein>
<dbReference type="GO" id="GO:0051015">
    <property type="term" value="F:actin filament binding"/>
    <property type="evidence" value="ECO:0007669"/>
    <property type="project" value="InterPro"/>
</dbReference>
<dbReference type="AlphaFoldDB" id="A0A564Z0L8"/>
<sequence length="620" mass="67707">MQNAGKENNLIEFTKIGLIHSPSGRLLTSETFQGALNVQGVSLKRKQIWTLYTEPSKPTAFLLRNHQGNFLSADDNGKVSLVPEKSGGEERFIIHFDPKASGEIALQSEAHGFFLHWSGREIRCFSKEPVWWGIRLAMHPQIHLRCVNRNNYVRSAKKDSELRVVTKMPYSPKFLLWVQQLPLPAASGQSSCSKEEVARLSRVALRTQSGRYLHASGKLVDGIDNATLFAVSFKPGASQKLMFQDEDGQYLTVGTGGVLQIKMGVREPRREEIFAFDTPSIQVRLWAFNNKFACNKHGLTFSTTMGETEEQKGTVYQLEYLSGGRGLNMNAIVSASATPSADSSPAAFGFDGTEEGTQYLTTGLWRLRAQDGRLWQIPASGCADLAPKDCNDPATTFEILYVPSYHEDGDGGSKGKTNPYGGIVIRTSDGRSAAVKPLGALSVTDRLPDTVGWTPTSPEVLHLLPMINRTSVAIYSPLACAYLAPTISSGSNARRTSFGTSSAVDCTSCVPQQWYLKNLINGAVQFFTNIGNDWMILCATSQSNLALAASQTGPDEAEDSRGASPETEFVICVTDDKFAFLRSLLYVGGQRKPAYLTANLQGGIKLDGSGVITPGYIWQL</sequence>
<evidence type="ECO:0000256" key="1">
    <source>
        <dbReference type="ARBA" id="ARBA00004496"/>
    </source>
</evidence>
<dbReference type="InterPro" id="IPR008999">
    <property type="entry name" value="Actin-crosslinking"/>
</dbReference>
<reference evidence="5 6" key="1">
    <citation type="submission" date="2019-07" db="EMBL/GenBank/DDBJ databases">
        <authorList>
            <person name="Jastrzebski P J."/>
            <person name="Paukszto L."/>
            <person name="Jastrzebski P J."/>
        </authorList>
    </citation>
    <scope>NUCLEOTIDE SEQUENCE [LARGE SCALE GENOMIC DNA]</scope>
    <source>
        <strain evidence="5 6">WMS-il1</strain>
    </source>
</reference>
<name>A0A564Z0L8_HYMDI</name>
<dbReference type="CDD" id="cd23334">
    <property type="entry name" value="beta-trefoil_FSCN_rpt1"/>
    <property type="match status" value="1"/>
</dbReference>
<dbReference type="Proteomes" id="UP000321570">
    <property type="component" value="Unassembled WGS sequence"/>
</dbReference>
<dbReference type="GO" id="GO:0030674">
    <property type="term" value="F:protein-macromolecule adaptor activity"/>
    <property type="evidence" value="ECO:0007669"/>
    <property type="project" value="InterPro"/>
</dbReference>